<reference evidence="1 2" key="1">
    <citation type="submission" date="2017-06" db="EMBL/GenBank/DDBJ databases">
        <title>Sequencing and comparative analysis of myxobacterial genomes.</title>
        <authorList>
            <person name="Rupp O."/>
            <person name="Goesmann A."/>
            <person name="Sogaard-Andersen L."/>
        </authorList>
    </citation>
    <scope>NUCLEOTIDE SEQUENCE [LARGE SCALE GENOMIC DNA]</scope>
    <source>
        <strain evidence="1 2">DSM 14697</strain>
    </source>
</reference>
<dbReference type="Proteomes" id="UP000217343">
    <property type="component" value="Chromosome"/>
</dbReference>
<dbReference type="EMBL" id="CP022203">
    <property type="protein sequence ID" value="ATB45460.1"/>
    <property type="molecule type" value="Genomic_DNA"/>
</dbReference>
<sequence length="239" mass="25139">MRCHPTRKPASALRAPRGFTLLLALGLIALVTAGVLVSLRAVNAESTLQAHERRSREALFAAEAGLAEGRAVVLAMLNAPVSGSTGNYNQDVLPRLQVVAEAGLPDVASGGVPWRELIPQTPYTLARGTALDETVTAPSTEINDVEGTPIRAYPEARGVSYRVFVVEDDDDADRDADANGRIWLVSVGEVQPAGTGLPYRTIIRSLLEHTSTQGGLACSYGTKMGCRGTGTSGSGLPTF</sequence>
<gene>
    <name evidence="1" type="ORF">MYMAC_001045</name>
</gene>
<protein>
    <recommendedName>
        <fullName evidence="3">Pilus assembly protein PilX</fullName>
    </recommendedName>
</protein>
<accession>A0A250JPB8</accession>
<dbReference type="KEGG" id="mmas:MYMAC_001045"/>
<proteinExistence type="predicted"/>
<evidence type="ECO:0000313" key="1">
    <source>
        <dbReference type="EMBL" id="ATB45460.1"/>
    </source>
</evidence>
<dbReference type="OrthoDB" id="5525259at2"/>
<name>A0A250JPB8_9BACT</name>
<dbReference type="AlphaFoldDB" id="A0A250JPB8"/>
<organism evidence="1 2">
    <name type="scientific">Corallococcus macrosporus DSM 14697</name>
    <dbReference type="NCBI Taxonomy" id="1189310"/>
    <lineage>
        <taxon>Bacteria</taxon>
        <taxon>Pseudomonadati</taxon>
        <taxon>Myxococcota</taxon>
        <taxon>Myxococcia</taxon>
        <taxon>Myxococcales</taxon>
        <taxon>Cystobacterineae</taxon>
        <taxon>Myxococcaceae</taxon>
        <taxon>Corallococcus</taxon>
    </lineage>
</organism>
<keyword evidence="2" id="KW-1185">Reference proteome</keyword>
<evidence type="ECO:0000313" key="2">
    <source>
        <dbReference type="Proteomes" id="UP000217343"/>
    </source>
</evidence>
<evidence type="ECO:0008006" key="3">
    <source>
        <dbReference type="Google" id="ProtNLM"/>
    </source>
</evidence>
<dbReference type="RefSeq" id="WP_095957292.1">
    <property type="nucleotide sequence ID" value="NZ_CP022203.1"/>
</dbReference>